<evidence type="ECO:0000313" key="4">
    <source>
        <dbReference type="EMBL" id="CAA3021832.1"/>
    </source>
</evidence>
<comment type="cofactor">
    <cofactor evidence="1">
        <name>pyridoxal 5'-phosphate</name>
        <dbReference type="ChEBI" id="CHEBI:597326"/>
    </cofactor>
</comment>
<dbReference type="PANTHER" id="PTHR43277">
    <property type="entry name" value="ARGININE DECARBOXYLASE"/>
    <property type="match status" value="1"/>
</dbReference>
<dbReference type="Pfam" id="PF01276">
    <property type="entry name" value="OKR_DC_1"/>
    <property type="match status" value="1"/>
</dbReference>
<sequence length="103" mass="11187">MNLNSQVVKLSGLPPLIKALRASAELNDNHGFHFPGHKRGQAAPSELSELIGIGPFFHDVTELLELNRFFAPVGPFLKAKRQATDLFGAKETWFLVGGTSCGI</sequence>
<dbReference type="AlphaFoldDB" id="A0A8S0UUV2"/>
<feature type="domain" description="Orn/Lys/Arg decarboxylases family 1 pyridoxal-P attachment site" evidence="3">
    <location>
        <begin position="14"/>
        <end position="102"/>
    </location>
</feature>
<dbReference type="PANTHER" id="PTHR43277:SF5">
    <property type="entry name" value="ARGININE DECARBOXYLASE-LIKE ISOFORM X1"/>
    <property type="match status" value="1"/>
</dbReference>
<evidence type="ECO:0000259" key="3">
    <source>
        <dbReference type="Pfam" id="PF01276"/>
    </source>
</evidence>
<keyword evidence="2" id="KW-0663">Pyridoxal phosphate</keyword>
<dbReference type="OrthoDB" id="5978656at2759"/>
<dbReference type="Gramene" id="OE9A040239T1">
    <property type="protein sequence ID" value="OE9A040239C1"/>
    <property type="gene ID" value="OE9A040239"/>
</dbReference>
<gene>
    <name evidence="4" type="ORF">OLEA9_A040239</name>
</gene>
<comment type="caution">
    <text evidence="4">The sequence shown here is derived from an EMBL/GenBank/DDBJ whole genome shotgun (WGS) entry which is preliminary data.</text>
</comment>
<protein>
    <submittedName>
        <fullName evidence="4">Arginine decarboxylase</fullName>
    </submittedName>
</protein>
<evidence type="ECO:0000313" key="5">
    <source>
        <dbReference type="Proteomes" id="UP000594638"/>
    </source>
</evidence>
<dbReference type="EMBL" id="CACTIH010009060">
    <property type="protein sequence ID" value="CAA3021832.1"/>
    <property type="molecule type" value="Genomic_DNA"/>
</dbReference>
<proteinExistence type="predicted"/>
<name>A0A8S0UUV2_OLEEU</name>
<reference evidence="4 5" key="1">
    <citation type="submission" date="2019-12" db="EMBL/GenBank/DDBJ databases">
        <authorList>
            <person name="Alioto T."/>
            <person name="Alioto T."/>
            <person name="Gomez Garrido J."/>
        </authorList>
    </citation>
    <scope>NUCLEOTIDE SEQUENCE [LARGE SCALE GENOMIC DNA]</scope>
</reference>
<dbReference type="InterPro" id="IPR015421">
    <property type="entry name" value="PyrdxlP-dep_Trfase_major"/>
</dbReference>
<accession>A0A8S0UUV2</accession>
<keyword evidence="5" id="KW-1185">Reference proteome</keyword>
<dbReference type="SUPFAM" id="SSF53383">
    <property type="entry name" value="PLP-dependent transferases"/>
    <property type="match status" value="1"/>
</dbReference>
<evidence type="ECO:0000256" key="2">
    <source>
        <dbReference type="ARBA" id="ARBA00022898"/>
    </source>
</evidence>
<dbReference type="Gene3D" id="3.40.640.10">
    <property type="entry name" value="Type I PLP-dependent aspartate aminotransferase-like (Major domain)"/>
    <property type="match status" value="1"/>
</dbReference>
<organism evidence="4 5">
    <name type="scientific">Olea europaea subsp. europaea</name>
    <dbReference type="NCBI Taxonomy" id="158383"/>
    <lineage>
        <taxon>Eukaryota</taxon>
        <taxon>Viridiplantae</taxon>
        <taxon>Streptophyta</taxon>
        <taxon>Embryophyta</taxon>
        <taxon>Tracheophyta</taxon>
        <taxon>Spermatophyta</taxon>
        <taxon>Magnoliopsida</taxon>
        <taxon>eudicotyledons</taxon>
        <taxon>Gunneridae</taxon>
        <taxon>Pentapetalae</taxon>
        <taxon>asterids</taxon>
        <taxon>lamiids</taxon>
        <taxon>Lamiales</taxon>
        <taxon>Oleaceae</taxon>
        <taxon>Oleeae</taxon>
        <taxon>Olea</taxon>
    </lineage>
</organism>
<dbReference type="Proteomes" id="UP000594638">
    <property type="component" value="Unassembled WGS sequence"/>
</dbReference>
<dbReference type="InterPro" id="IPR000310">
    <property type="entry name" value="Orn/Lys/Arg_deCO2ase_major_dom"/>
</dbReference>
<evidence type="ECO:0000256" key="1">
    <source>
        <dbReference type="ARBA" id="ARBA00001933"/>
    </source>
</evidence>
<dbReference type="InterPro" id="IPR015424">
    <property type="entry name" value="PyrdxlP-dep_Trfase"/>
</dbReference>
<dbReference type="InterPro" id="IPR052357">
    <property type="entry name" value="Orn_Lys_Arg_decarboxylase-I"/>
</dbReference>
<dbReference type="GO" id="GO:0003824">
    <property type="term" value="F:catalytic activity"/>
    <property type="evidence" value="ECO:0007669"/>
    <property type="project" value="InterPro"/>
</dbReference>